<feature type="domain" description="BIG2" evidence="2">
    <location>
        <begin position="338"/>
        <end position="418"/>
    </location>
</feature>
<dbReference type="InterPro" id="IPR008964">
    <property type="entry name" value="Invasin/intimin_cell_adhesion"/>
</dbReference>
<evidence type="ECO:0000313" key="4">
    <source>
        <dbReference type="Proteomes" id="UP000636888"/>
    </source>
</evidence>
<evidence type="ECO:0000313" key="3">
    <source>
        <dbReference type="EMBL" id="MBJ6725533.1"/>
    </source>
</evidence>
<dbReference type="SUPFAM" id="SSF49373">
    <property type="entry name" value="Invasin/intimin cell-adhesion fragments"/>
    <property type="match status" value="1"/>
</dbReference>
<evidence type="ECO:0000256" key="1">
    <source>
        <dbReference type="SAM" id="SignalP"/>
    </source>
</evidence>
<dbReference type="Proteomes" id="UP000636888">
    <property type="component" value="Unassembled WGS sequence"/>
</dbReference>
<organism evidence="3 4">
    <name type="scientific">Geomesophilobacter sediminis</name>
    <dbReference type="NCBI Taxonomy" id="2798584"/>
    <lineage>
        <taxon>Bacteria</taxon>
        <taxon>Pseudomonadati</taxon>
        <taxon>Thermodesulfobacteriota</taxon>
        <taxon>Desulfuromonadia</taxon>
        <taxon>Geobacterales</taxon>
        <taxon>Geobacteraceae</taxon>
        <taxon>Geomesophilobacter</taxon>
    </lineage>
</organism>
<feature type="domain" description="BIG2" evidence="2">
    <location>
        <begin position="423"/>
        <end position="507"/>
    </location>
</feature>
<feature type="signal peptide" evidence="1">
    <location>
        <begin position="1"/>
        <end position="20"/>
    </location>
</feature>
<dbReference type="SMART" id="SM00635">
    <property type="entry name" value="BID_2"/>
    <property type="match status" value="2"/>
</dbReference>
<accession>A0A8J7J456</accession>
<protein>
    <submittedName>
        <fullName evidence="3">Ig-like domain-containing protein</fullName>
    </submittedName>
</protein>
<dbReference type="Gene3D" id="2.60.40.1080">
    <property type="match status" value="2"/>
</dbReference>
<proteinExistence type="predicted"/>
<reference evidence="3" key="1">
    <citation type="submission" date="2020-12" db="EMBL/GenBank/DDBJ databases">
        <title>Geomonas sp. Red875, isolated from river sediment.</title>
        <authorList>
            <person name="Xu Z."/>
            <person name="Zhang Z."/>
            <person name="Masuda Y."/>
            <person name="Itoh H."/>
            <person name="Senoo K."/>
        </authorList>
    </citation>
    <scope>NUCLEOTIDE SEQUENCE</scope>
    <source>
        <strain evidence="3">Red875</strain>
    </source>
</reference>
<feature type="chain" id="PRO_5035252976" evidence="1">
    <location>
        <begin position="21"/>
        <end position="784"/>
    </location>
</feature>
<name>A0A8J7J456_9BACT</name>
<evidence type="ECO:0000259" key="2">
    <source>
        <dbReference type="SMART" id="SM00635"/>
    </source>
</evidence>
<dbReference type="InterPro" id="IPR003343">
    <property type="entry name" value="Big_2"/>
</dbReference>
<dbReference type="AlphaFoldDB" id="A0A8J7J456"/>
<keyword evidence="1" id="KW-0732">Signal</keyword>
<dbReference type="SUPFAM" id="SSF110296">
    <property type="entry name" value="Oligoxyloglucan reducing end-specific cellobiohydrolase"/>
    <property type="match status" value="1"/>
</dbReference>
<dbReference type="EMBL" id="JAEMHM010000009">
    <property type="protein sequence ID" value="MBJ6725533.1"/>
    <property type="molecule type" value="Genomic_DNA"/>
</dbReference>
<dbReference type="Pfam" id="PF02368">
    <property type="entry name" value="Big_2"/>
    <property type="match status" value="2"/>
</dbReference>
<comment type="caution">
    <text evidence="3">The sequence shown here is derived from an EMBL/GenBank/DDBJ whole genome shotgun (WGS) entry which is preliminary data.</text>
</comment>
<dbReference type="FunFam" id="2.60.40.1080:FF:000001">
    <property type="entry name" value="Bacterial Ig-like domain, group 2"/>
    <property type="match status" value="1"/>
</dbReference>
<keyword evidence="4" id="KW-1185">Reference proteome</keyword>
<sequence length="784" mass="80259">MRRRLTGSAWILVTVLCLTACDGGGGSGGGSRPFVTYSGATTQARLTAANANEIFSQFWNGGSSTEIASQQPKVAARAASRSSGQFSALIKTLTHSFSAIQAGSSGATNVTGVGVNTTRYGSVSGTLTISGDINTNTMTGNIVITYSNYNDGTGYTYDGAASMRVASYDLSAGMVTDATVTTDRFSVRTASSDFSTSGSIRIQGEPLSRLEMLTVNMDGRDNLSRKTIRYQNCIETRVYDNLYSPTSVTESFAGRFYAAAYGYVDISTASPCSYDSPSASSPGGGGPIELSGAGGTRATITPISHNHVTVAVDTNGDGSYEAKGGYPWNDLSGASVKILTGITITPANPTLPKGLTRQLTATGTFSDDTTQDLTATATWASSTANVQLSGTGLAGGVNIGSATVTATSGDITGATVVTVTDPILMKLDVSVANPAMIKGATQQLSATATYSDHQELATGTVFWSSSPPSVLTVSNAPGSQGLVTSLSTGTAAITAGLGAVTSSAASITVADWSARSEGSCSYLDTVIWSGSRFVAVGGGVCTSLDGLTWTPIDVSAVSGSAEIYDVAWTGTQFVATNGINSTDLTSAVLTSPDGLTWSRHTLAFAVNLMGIGCSPTLCVAVGPNGALFTSANGADWTSRDSAAPNAILTAVARSNNLFVAVGNGAIVTSPDGITWTRRADIPIYLTGVVWSGTQFVAVGNGIYISSDGITWTQTDPSWAHSVTWTGSQFVAVGGNWLNWVILVSPDGVTWSSQTFAATSLLNDVTWGNGILVGVGSNGTVITSP</sequence>
<gene>
    <name evidence="3" type="ORF">JFN93_12505</name>
</gene>
<dbReference type="RefSeq" id="WP_199384423.1">
    <property type="nucleotide sequence ID" value="NZ_JAEMHM010000009.1"/>
</dbReference>